<accession>A0AAD3HJB2</accession>
<feature type="region of interest" description="Disordered" evidence="1">
    <location>
        <begin position="129"/>
        <end position="169"/>
    </location>
</feature>
<feature type="compositionally biased region" description="Polar residues" evidence="1">
    <location>
        <begin position="1063"/>
        <end position="1073"/>
    </location>
</feature>
<keyword evidence="3" id="KW-1185">Reference proteome</keyword>
<sequence>MGTASSKRGRAEGSGSVRECQPAVRNSFFRRSVCSSANGDVSVYSKAPRGANAPNAVLGLRFTWLVARSSGVVNHDPESTIINVLDDAFSFKTDQLSDDGLGPATHIVLVHPSTPWLEFVKAYTAHNGEGPSKIPSSRLPGPCPGPSTTSSAPLTTSQQPTSAPHPKPVPSPYQCCCLGGSSSSAAAKADSANPTAAVTAPPAYLYFAFLTTTDNVRHQQLSSKYHRQEQQQQQQQLPSPPPQRHHQHDHAAANAPVQPVMRPASTALHPQPQRSLPFCDLSNNHSLTVLSAAITAATAKATQPAAIPSLLLIIDPAAAVFSDPDAVQALAKILPYCASAPHGDEPLRPAPLQLQQSKPCAEGACCRTTEIAAVEKRAAAADPWVVPDPYRTREGVVASALELQLASCLAAADSAPLVAAFGRLLECRTATTTATAEEAAAVPLAAARHAVSRAVLHAARLSYQRYEPLLMPYSSPCACRTNRRASFVLTASCSSVPSGGAVAHRLDDMAALPRCTMMTGPMTTGVKESSSQVTAVKGHDGAGGGGDGVQAVVFVHSQEELRRRASAKEEEEEGNGGVHIGEGAGLVNHQCRTTVPLPYGSSPSPTVTITTTTAPVATAMAATSSLAGPSAATTSGTVATTAPAAAEPAASRASSGSKSASGTAPAAAAAAAMPPYNGQLPYAAYEAARRYAALLEAAGLWAPAAAVLEACMRAAGASAAGARRGARSGQLAALAVQLGRLQGLQGLHRAAEATWQQAVEVLEALHGPRSVPAQSARVSLARTRAALASAGGAPPRHAPSSLPPAWDAAEGQLRSALAALDALLGPTAAATLAARRALAEVLAEAGSWAEAEVSYQALLTEQEDAAPAAAVGPSYPVSGSAAAVVAARDDVPSGLLDPIAWSADAAALADVVFAVQREHGGMNELYGNLHCSMAVRPGEEGGGLTSWDAAAAAEACRRNCGACISEVVTVRRLTDPGALYDRAIAVRLVVLGSAHPQVFELQLQHARYLGSAGQYDKAEAVCRTALQQLLAAGAARTADPEGPMLASEARLELLEADRDSTVAPISQPTNQKPSNHSNCHHSNHHPGLLVTAYHTLGTILLAASAAAAAAAAAAGQGSIPRLPEQQPLAAATTALSTAVRVSERLVAAGVMAPADARRVAALDALSTALWRQHEASVSSVANAAAKSESASVAATASQAAGMLGGTGTAPLAAEDGRCMGRLLDSGGSAEIAAAGRHLDGRNCCESCAVSSRSSLLTSSNSTPSSTSPAPSPHTISPALPSSSPPPPPPSPPLQQQQSSASSPFAVQAIALKRRAVQLASSSVALGEQHVRVLGGWLALGGMAEA</sequence>
<feature type="region of interest" description="Disordered" evidence="1">
    <location>
        <begin position="1255"/>
        <end position="1302"/>
    </location>
</feature>
<evidence type="ECO:0000313" key="3">
    <source>
        <dbReference type="Proteomes" id="UP001054857"/>
    </source>
</evidence>
<evidence type="ECO:0000256" key="1">
    <source>
        <dbReference type="SAM" id="MobiDB-lite"/>
    </source>
</evidence>
<dbReference type="PANTHER" id="PTHR48148">
    <property type="entry name" value="KERATINOCYTE PROLINE-RICH PROTEIN"/>
    <property type="match status" value="1"/>
</dbReference>
<feature type="region of interest" description="Disordered" evidence="1">
    <location>
        <begin position="219"/>
        <end position="252"/>
    </location>
</feature>
<feature type="compositionally biased region" description="Low complexity" evidence="1">
    <location>
        <begin position="146"/>
        <end position="162"/>
    </location>
</feature>
<proteinExistence type="predicted"/>
<feature type="region of interest" description="Disordered" evidence="1">
    <location>
        <begin position="562"/>
        <end position="585"/>
    </location>
</feature>
<feature type="non-terminal residue" evidence="2">
    <location>
        <position position="1"/>
    </location>
</feature>
<organism evidence="2 3">
    <name type="scientific">Astrephomene gubernaculifera</name>
    <dbReference type="NCBI Taxonomy" id="47775"/>
    <lineage>
        <taxon>Eukaryota</taxon>
        <taxon>Viridiplantae</taxon>
        <taxon>Chlorophyta</taxon>
        <taxon>core chlorophytes</taxon>
        <taxon>Chlorophyceae</taxon>
        <taxon>CS clade</taxon>
        <taxon>Chlamydomonadales</taxon>
        <taxon>Astrephomenaceae</taxon>
        <taxon>Astrephomene</taxon>
    </lineage>
</organism>
<feature type="compositionally biased region" description="Low complexity" evidence="1">
    <location>
        <begin position="1293"/>
        <end position="1302"/>
    </location>
</feature>
<feature type="region of interest" description="Disordered" evidence="1">
    <location>
        <begin position="1063"/>
        <end position="1083"/>
    </location>
</feature>
<feature type="compositionally biased region" description="Low complexity" evidence="1">
    <location>
        <begin position="1255"/>
        <end position="1281"/>
    </location>
</feature>
<name>A0AAD3HJB2_9CHLO</name>
<comment type="caution">
    <text evidence="2">The sequence shown here is derived from an EMBL/GenBank/DDBJ whole genome shotgun (WGS) entry which is preliminary data.</text>
</comment>
<dbReference type="Gene3D" id="1.25.40.10">
    <property type="entry name" value="Tetratricopeptide repeat domain"/>
    <property type="match status" value="2"/>
</dbReference>
<protein>
    <submittedName>
        <fullName evidence="2">Uncharacterized protein</fullName>
    </submittedName>
</protein>
<reference evidence="2 3" key="1">
    <citation type="journal article" date="2021" name="Sci. Rep.">
        <title>Genome sequencing of the multicellular alga Astrephomene provides insights into convergent evolution of germ-soma differentiation.</title>
        <authorList>
            <person name="Yamashita S."/>
            <person name="Yamamoto K."/>
            <person name="Matsuzaki R."/>
            <person name="Suzuki S."/>
            <person name="Yamaguchi H."/>
            <person name="Hirooka S."/>
            <person name="Minakuchi Y."/>
            <person name="Miyagishima S."/>
            <person name="Kawachi M."/>
            <person name="Toyoda A."/>
            <person name="Nozaki H."/>
        </authorList>
    </citation>
    <scope>NUCLEOTIDE SEQUENCE [LARGE SCALE GENOMIC DNA]</scope>
    <source>
        <strain evidence="2 3">NIES-4017</strain>
    </source>
</reference>
<dbReference type="Proteomes" id="UP001054857">
    <property type="component" value="Unassembled WGS sequence"/>
</dbReference>
<feature type="compositionally biased region" description="Gly residues" evidence="1">
    <location>
        <begin position="575"/>
        <end position="584"/>
    </location>
</feature>
<evidence type="ECO:0000313" key="2">
    <source>
        <dbReference type="EMBL" id="GFR43444.1"/>
    </source>
</evidence>
<gene>
    <name evidence="2" type="ORF">Agub_g4526</name>
</gene>
<dbReference type="EMBL" id="BMAR01000005">
    <property type="protein sequence ID" value="GFR43444.1"/>
    <property type="molecule type" value="Genomic_DNA"/>
</dbReference>
<dbReference type="InterPro" id="IPR011990">
    <property type="entry name" value="TPR-like_helical_dom_sf"/>
</dbReference>
<dbReference type="PANTHER" id="PTHR48148:SF2">
    <property type="entry name" value="PA14 DOMAIN-CONTAINING PROTEIN"/>
    <property type="match status" value="1"/>
</dbReference>
<feature type="compositionally biased region" description="Pro residues" evidence="1">
    <location>
        <begin position="1282"/>
        <end position="1292"/>
    </location>
</feature>